<dbReference type="EMBL" id="JAVDQY010000001">
    <property type="protein sequence ID" value="MDR6525010.1"/>
    <property type="molecule type" value="Genomic_DNA"/>
</dbReference>
<dbReference type="AlphaFoldDB" id="A0AAE3Y4V6"/>
<accession>A0AAE3Y4V6</accession>
<evidence type="ECO:0000313" key="4">
    <source>
        <dbReference type="Proteomes" id="UP001184861"/>
    </source>
</evidence>
<dbReference type="EMBL" id="JAVDQY010000001">
    <property type="protein sequence ID" value="MDR6524977.1"/>
    <property type="molecule type" value="Genomic_DNA"/>
</dbReference>
<evidence type="ECO:0000256" key="1">
    <source>
        <dbReference type="SAM" id="Phobius"/>
    </source>
</evidence>
<evidence type="ECO:0000313" key="3">
    <source>
        <dbReference type="EMBL" id="MDR6525010.1"/>
    </source>
</evidence>
<keyword evidence="1" id="KW-1133">Transmembrane helix</keyword>
<proteinExistence type="predicted"/>
<gene>
    <name evidence="2" type="ORF">J2787_000347</name>
    <name evidence="3" type="ORF">J2787_000380</name>
</gene>
<dbReference type="Proteomes" id="UP001184861">
    <property type="component" value="Unassembled WGS sequence"/>
</dbReference>
<keyword evidence="1" id="KW-0472">Membrane</keyword>
<organism evidence="3 4">
    <name type="scientific">Chryseobacterium rhizosphaerae</name>
    <dbReference type="NCBI Taxonomy" id="395937"/>
    <lineage>
        <taxon>Bacteria</taxon>
        <taxon>Pseudomonadati</taxon>
        <taxon>Bacteroidota</taxon>
        <taxon>Flavobacteriia</taxon>
        <taxon>Flavobacteriales</taxon>
        <taxon>Weeksellaceae</taxon>
        <taxon>Chryseobacterium group</taxon>
        <taxon>Chryseobacterium</taxon>
    </lineage>
</organism>
<sequence>MRPKAVFFIILCVLAISQLFTIRCWENAKAQRLIQQGDCKTQENQRFSASTTKYNTVDLDQQHSIVSQIKSLRLKAVFFIIICVLAISQLFTIRCWKNAKTQGLIQQGYYKTQENQRFSASTTKYNIVALDQQHLILSQIKSLRLKAVFFIIICVFAISQLKKFITEKIFTP</sequence>
<dbReference type="RefSeq" id="WP_309944296.1">
    <property type="nucleotide sequence ID" value="NZ_JAVDQY010000001.1"/>
</dbReference>
<comment type="caution">
    <text evidence="3">The sequence shown here is derived from an EMBL/GenBank/DDBJ whole genome shotgun (WGS) entry which is preliminary data.</text>
</comment>
<name>A0AAE3Y4V6_9FLAO</name>
<keyword evidence="1" id="KW-0812">Transmembrane</keyword>
<reference evidence="3" key="1">
    <citation type="submission" date="2023-07" db="EMBL/GenBank/DDBJ databases">
        <title>Sorghum-associated microbial communities from plants grown in Nebraska, USA.</title>
        <authorList>
            <person name="Schachtman D."/>
        </authorList>
    </citation>
    <scope>NUCLEOTIDE SEQUENCE</scope>
    <source>
        <strain evidence="3">DS2360</strain>
    </source>
</reference>
<evidence type="ECO:0000313" key="2">
    <source>
        <dbReference type="EMBL" id="MDR6524977.1"/>
    </source>
</evidence>
<feature type="transmembrane region" description="Helical" evidence="1">
    <location>
        <begin position="76"/>
        <end position="96"/>
    </location>
</feature>
<feature type="transmembrane region" description="Helical" evidence="1">
    <location>
        <begin position="143"/>
        <end position="161"/>
    </location>
</feature>
<protein>
    <recommendedName>
        <fullName evidence="5">Transmembrane protein</fullName>
    </recommendedName>
</protein>
<evidence type="ECO:0008006" key="5">
    <source>
        <dbReference type="Google" id="ProtNLM"/>
    </source>
</evidence>